<sequence length="223" mass="25433">MSSFDLNLPPLDDPPVEENTTPFEVKECREVCGGGALAVPVRFYLQPTEEELIGFYLFNKVAGKDDVSTAIIPECDLYGTKYPWVIWHEFLEDSNCKAFSIDNEELHLFTSLNKKDHSGLRMDCRVGLGTWVAEGVRRPVLSVTEEGELVVGSKKRYRFEKRGSEHHHTWIMMEYSLDDSLLQQISNPNKHFVLCKIKKNERTVRIGTGEKKPLELKDADAAK</sequence>
<reference evidence="1 2" key="1">
    <citation type="journal article" date="2022" name="DNA Res.">
        <title>Chromosomal-level genome assembly of the orchid tree Bauhinia variegata (Leguminosae; Cercidoideae) supports the allotetraploid origin hypothesis of Bauhinia.</title>
        <authorList>
            <person name="Zhong Y."/>
            <person name="Chen Y."/>
            <person name="Zheng D."/>
            <person name="Pang J."/>
            <person name="Liu Y."/>
            <person name="Luo S."/>
            <person name="Meng S."/>
            <person name="Qian L."/>
            <person name="Wei D."/>
            <person name="Dai S."/>
            <person name="Zhou R."/>
        </authorList>
    </citation>
    <scope>NUCLEOTIDE SEQUENCE [LARGE SCALE GENOMIC DNA]</scope>
    <source>
        <strain evidence="1">BV-YZ2020</strain>
    </source>
</reference>
<accession>A0ACB9LR31</accession>
<gene>
    <name evidence="1" type="ORF">L6164_026434</name>
</gene>
<dbReference type="Proteomes" id="UP000828941">
    <property type="component" value="Chromosome 11"/>
</dbReference>
<proteinExistence type="predicted"/>
<name>A0ACB9LR31_BAUVA</name>
<evidence type="ECO:0000313" key="1">
    <source>
        <dbReference type="EMBL" id="KAI4313452.1"/>
    </source>
</evidence>
<evidence type="ECO:0000313" key="2">
    <source>
        <dbReference type="Proteomes" id="UP000828941"/>
    </source>
</evidence>
<dbReference type="EMBL" id="CM039436">
    <property type="protein sequence ID" value="KAI4313452.1"/>
    <property type="molecule type" value="Genomic_DNA"/>
</dbReference>
<organism evidence="1 2">
    <name type="scientific">Bauhinia variegata</name>
    <name type="common">Purple orchid tree</name>
    <name type="synonym">Phanera variegata</name>
    <dbReference type="NCBI Taxonomy" id="167791"/>
    <lineage>
        <taxon>Eukaryota</taxon>
        <taxon>Viridiplantae</taxon>
        <taxon>Streptophyta</taxon>
        <taxon>Embryophyta</taxon>
        <taxon>Tracheophyta</taxon>
        <taxon>Spermatophyta</taxon>
        <taxon>Magnoliopsida</taxon>
        <taxon>eudicotyledons</taxon>
        <taxon>Gunneridae</taxon>
        <taxon>Pentapetalae</taxon>
        <taxon>rosids</taxon>
        <taxon>fabids</taxon>
        <taxon>Fabales</taxon>
        <taxon>Fabaceae</taxon>
        <taxon>Cercidoideae</taxon>
        <taxon>Cercideae</taxon>
        <taxon>Bauhiniinae</taxon>
        <taxon>Bauhinia</taxon>
    </lineage>
</organism>
<keyword evidence="2" id="KW-1185">Reference proteome</keyword>
<protein>
    <submittedName>
        <fullName evidence="1">Uncharacterized protein</fullName>
    </submittedName>
</protein>
<comment type="caution">
    <text evidence="1">The sequence shown here is derived from an EMBL/GenBank/DDBJ whole genome shotgun (WGS) entry which is preliminary data.</text>
</comment>